<dbReference type="SUPFAM" id="SSF52540">
    <property type="entry name" value="P-loop containing nucleoside triphosphate hydrolases"/>
    <property type="match status" value="1"/>
</dbReference>
<dbReference type="GO" id="GO:0140359">
    <property type="term" value="F:ABC-type transporter activity"/>
    <property type="evidence" value="ECO:0007669"/>
    <property type="project" value="InterPro"/>
</dbReference>
<proteinExistence type="inferred from homology"/>
<evidence type="ECO:0000313" key="7">
    <source>
        <dbReference type="Proteomes" id="UP000462621"/>
    </source>
</evidence>
<evidence type="ECO:0000259" key="5">
    <source>
        <dbReference type="PROSITE" id="PS50893"/>
    </source>
</evidence>
<accession>A0A7X4LQG2</accession>
<dbReference type="CDD" id="cd03220">
    <property type="entry name" value="ABC_KpsT_Wzt"/>
    <property type="match status" value="1"/>
</dbReference>
<dbReference type="RefSeq" id="WP_161158645.1">
    <property type="nucleotide sequence ID" value="NZ_WEKT01000110.1"/>
</dbReference>
<dbReference type="InterPro" id="IPR015860">
    <property type="entry name" value="ABC_transpr_TagH-like"/>
</dbReference>
<name>A0A7X4LQG2_9VIBR</name>
<evidence type="ECO:0000256" key="3">
    <source>
        <dbReference type="ARBA" id="ARBA00022741"/>
    </source>
</evidence>
<feature type="domain" description="ABC transporter" evidence="5">
    <location>
        <begin position="5"/>
        <end position="234"/>
    </location>
</feature>
<gene>
    <name evidence="6" type="ORF">F9817_23535</name>
</gene>
<keyword evidence="3" id="KW-0547">Nucleotide-binding</keyword>
<dbReference type="GO" id="GO:0016887">
    <property type="term" value="F:ATP hydrolysis activity"/>
    <property type="evidence" value="ECO:0007669"/>
    <property type="project" value="InterPro"/>
</dbReference>
<dbReference type="InterPro" id="IPR003439">
    <property type="entry name" value="ABC_transporter-like_ATP-bd"/>
</dbReference>
<dbReference type="InterPro" id="IPR027417">
    <property type="entry name" value="P-loop_NTPase"/>
</dbReference>
<dbReference type="PANTHER" id="PTHR46743">
    <property type="entry name" value="TEICHOIC ACIDS EXPORT ATP-BINDING PROTEIN TAGH"/>
    <property type="match status" value="1"/>
</dbReference>
<dbReference type="EMBL" id="WEKT01000110">
    <property type="protein sequence ID" value="MZI96154.1"/>
    <property type="molecule type" value="Genomic_DNA"/>
</dbReference>
<reference evidence="6 7" key="1">
    <citation type="submission" date="2019-10" db="EMBL/GenBank/DDBJ databases">
        <title>Vibrio sp. nov. isolated from a shrimp pond.</title>
        <authorList>
            <person name="Gomez-Gil B."/>
            <person name="Enciso-Ibarra J."/>
            <person name="Enciso-Ibarra K."/>
            <person name="Bolan-Mejia C."/>
        </authorList>
    </citation>
    <scope>NUCLEOTIDE SEQUENCE [LARGE SCALE GENOMIC DNA]</scope>
    <source>
        <strain evidence="6 7">CAIM 722</strain>
    </source>
</reference>
<dbReference type="InterPro" id="IPR003593">
    <property type="entry name" value="AAA+_ATPase"/>
</dbReference>
<sequence length="236" mass="26096">MRKLISIIDASVSYRSGLPLFKPKSLNHVLKGISFDIYEGDSIGIIGRNGVGKSTLLSLLNGIIKPNSGSVINYGYSTTLLSLNVSYDINVSGYHNAILSGMMLGINKSEMIRLMPSIISYSELGEFINQPIKNYSTGMKQRLGFAVAININSDILLIDEILGVGDARFMEKSKETMRKKLTSGDTVVLVSHHSQTIKSLCNKAIWIEDGKINRSGDAKEVIEEYEKFIIKEFSEH</sequence>
<organism evidence="6 7">
    <name type="scientific">Vibrio eleionomae</name>
    <dbReference type="NCBI Taxonomy" id="2653505"/>
    <lineage>
        <taxon>Bacteria</taxon>
        <taxon>Pseudomonadati</taxon>
        <taxon>Pseudomonadota</taxon>
        <taxon>Gammaproteobacteria</taxon>
        <taxon>Vibrionales</taxon>
        <taxon>Vibrionaceae</taxon>
        <taxon>Vibrio</taxon>
    </lineage>
</organism>
<comment type="caution">
    <text evidence="6">The sequence shown here is derived from an EMBL/GenBank/DDBJ whole genome shotgun (WGS) entry which is preliminary data.</text>
</comment>
<evidence type="ECO:0000256" key="4">
    <source>
        <dbReference type="ARBA" id="ARBA00022840"/>
    </source>
</evidence>
<evidence type="ECO:0000313" key="6">
    <source>
        <dbReference type="EMBL" id="MZI96154.1"/>
    </source>
</evidence>
<keyword evidence="7" id="KW-1185">Reference proteome</keyword>
<keyword evidence="2" id="KW-0813">Transport</keyword>
<protein>
    <submittedName>
        <fullName evidence="6">ATP-binding cassette domain-containing protein</fullName>
    </submittedName>
</protein>
<dbReference type="SMART" id="SM00382">
    <property type="entry name" value="AAA"/>
    <property type="match status" value="1"/>
</dbReference>
<dbReference type="PROSITE" id="PS50893">
    <property type="entry name" value="ABC_TRANSPORTER_2"/>
    <property type="match status" value="1"/>
</dbReference>
<dbReference type="Gene3D" id="3.40.50.300">
    <property type="entry name" value="P-loop containing nucleotide triphosphate hydrolases"/>
    <property type="match status" value="1"/>
</dbReference>
<evidence type="ECO:0000256" key="2">
    <source>
        <dbReference type="ARBA" id="ARBA00022448"/>
    </source>
</evidence>
<dbReference type="InterPro" id="IPR050683">
    <property type="entry name" value="Bact_Polysacc_Export_ATP-bd"/>
</dbReference>
<keyword evidence="4 6" id="KW-0067">ATP-binding</keyword>
<dbReference type="GO" id="GO:0016020">
    <property type="term" value="C:membrane"/>
    <property type="evidence" value="ECO:0007669"/>
    <property type="project" value="InterPro"/>
</dbReference>
<comment type="similarity">
    <text evidence="1">Belongs to the ABC transporter superfamily.</text>
</comment>
<dbReference type="Pfam" id="PF00005">
    <property type="entry name" value="ABC_tran"/>
    <property type="match status" value="1"/>
</dbReference>
<dbReference type="AlphaFoldDB" id="A0A7X4LQG2"/>
<evidence type="ECO:0000256" key="1">
    <source>
        <dbReference type="ARBA" id="ARBA00005417"/>
    </source>
</evidence>
<dbReference type="Proteomes" id="UP000462621">
    <property type="component" value="Unassembled WGS sequence"/>
</dbReference>
<dbReference type="PANTHER" id="PTHR46743:SF2">
    <property type="entry name" value="TEICHOIC ACIDS EXPORT ATP-BINDING PROTEIN TAGH"/>
    <property type="match status" value="1"/>
</dbReference>
<dbReference type="GO" id="GO:0005524">
    <property type="term" value="F:ATP binding"/>
    <property type="evidence" value="ECO:0007669"/>
    <property type="project" value="UniProtKB-KW"/>
</dbReference>